<evidence type="ECO:0000256" key="14">
    <source>
        <dbReference type="RuleBase" id="RU000722"/>
    </source>
</evidence>
<dbReference type="Gene3D" id="1.10.1200.10">
    <property type="entry name" value="ACP-like"/>
    <property type="match status" value="1"/>
</dbReference>
<evidence type="ECO:0000256" key="10">
    <source>
        <dbReference type="ARBA" id="ARBA00022982"/>
    </source>
</evidence>
<dbReference type="HAMAP" id="MF_01217">
    <property type="entry name" value="Acyl_carrier"/>
    <property type="match status" value="1"/>
</dbReference>
<dbReference type="PROSITE" id="PS00012">
    <property type="entry name" value="PHOSPHOPANTETHEINE"/>
    <property type="match status" value="1"/>
</dbReference>
<keyword evidence="4" id="KW-0813">Transport</keyword>
<evidence type="ECO:0000256" key="5">
    <source>
        <dbReference type="ARBA" id="ARBA00022450"/>
    </source>
</evidence>
<evidence type="ECO:0000256" key="1">
    <source>
        <dbReference type="ARBA" id="ARBA00004173"/>
    </source>
</evidence>
<keyword evidence="11" id="KW-0443">Lipid metabolism</keyword>
<comment type="pathway">
    <text evidence="2">Lipid metabolism; fatty acid biosynthesis.</text>
</comment>
<dbReference type="EnsemblMetazoa" id="XM_038191294.1">
    <property type="protein sequence ID" value="XP_038047222.1"/>
    <property type="gene ID" value="LOC119721290"/>
</dbReference>
<evidence type="ECO:0000256" key="3">
    <source>
        <dbReference type="ARBA" id="ARBA00010930"/>
    </source>
</evidence>
<sequence length="161" mass="17975">MAAIGRVSALANLRSFAQLHNFRSTVCRVAASSVLKNGCCSAQIVRSRHFSCFKGVSEIQVFRPSAIQGVRHYAELPDLTFSQIEERVLGVLKLFDKVSPDKLSVECHFLNDLGLDSLDVVEIIMAVEDEFALEIPDNHAEKLFTPKDLVEYIADKTETFE</sequence>
<keyword evidence="10" id="KW-0249">Electron transport</keyword>
<evidence type="ECO:0000259" key="15">
    <source>
        <dbReference type="PROSITE" id="PS50075"/>
    </source>
</evidence>
<keyword evidence="8" id="KW-0276">Fatty acid metabolism</keyword>
<dbReference type="FunFam" id="1.10.1200.10:FF:000003">
    <property type="entry name" value="Acyl carrier protein"/>
    <property type="match status" value="1"/>
</dbReference>
<comment type="similarity">
    <text evidence="3">Belongs to the acyl carrier protein (ACP) family.</text>
</comment>
<keyword evidence="9" id="KW-0809">Transit peptide</keyword>
<name>A0A913Z674_PATMI</name>
<dbReference type="PANTHER" id="PTHR20863:SF28">
    <property type="entry name" value="ACYL CARRIER PROTEIN, MITOCHONDRIAL"/>
    <property type="match status" value="1"/>
</dbReference>
<dbReference type="GO" id="GO:0000036">
    <property type="term" value="F:acyl carrier activity"/>
    <property type="evidence" value="ECO:0007669"/>
    <property type="project" value="TreeGrafter"/>
</dbReference>
<accession>A0A913Z674</accession>
<feature type="domain" description="Carrier" evidence="15">
    <location>
        <begin position="82"/>
        <end position="157"/>
    </location>
</feature>
<dbReference type="InterPro" id="IPR006162">
    <property type="entry name" value="Ppantetheine_attach_site"/>
</dbReference>
<organism evidence="16 17">
    <name type="scientific">Patiria miniata</name>
    <name type="common">Bat star</name>
    <name type="synonym">Asterina miniata</name>
    <dbReference type="NCBI Taxonomy" id="46514"/>
    <lineage>
        <taxon>Eukaryota</taxon>
        <taxon>Metazoa</taxon>
        <taxon>Echinodermata</taxon>
        <taxon>Eleutherozoa</taxon>
        <taxon>Asterozoa</taxon>
        <taxon>Asteroidea</taxon>
        <taxon>Valvatacea</taxon>
        <taxon>Valvatida</taxon>
        <taxon>Asterinidae</taxon>
        <taxon>Patiria</taxon>
    </lineage>
</organism>
<evidence type="ECO:0000256" key="6">
    <source>
        <dbReference type="ARBA" id="ARBA00022516"/>
    </source>
</evidence>
<keyword evidence="5 14" id="KW-0596">Phosphopantetheine</keyword>
<dbReference type="InterPro" id="IPR003231">
    <property type="entry name" value="ACP"/>
</dbReference>
<comment type="subcellular location">
    <subcellularLocation>
        <location evidence="1">Mitochondrion</location>
    </subcellularLocation>
</comment>
<keyword evidence="12" id="KW-0496">Mitochondrion</keyword>
<comment type="function">
    <text evidence="14">Carrier of the growing fatty acid chain in fatty acid biosynthesis.</text>
</comment>
<dbReference type="Pfam" id="PF00550">
    <property type="entry name" value="PP-binding"/>
    <property type="match status" value="1"/>
</dbReference>
<dbReference type="AlphaFoldDB" id="A0A913Z674"/>
<dbReference type="NCBIfam" id="NF002148">
    <property type="entry name" value="PRK00982.1-2"/>
    <property type="match status" value="1"/>
</dbReference>
<evidence type="ECO:0000313" key="17">
    <source>
        <dbReference type="Proteomes" id="UP000887568"/>
    </source>
</evidence>
<evidence type="ECO:0000256" key="13">
    <source>
        <dbReference type="ARBA" id="ARBA00023160"/>
    </source>
</evidence>
<evidence type="ECO:0000256" key="2">
    <source>
        <dbReference type="ARBA" id="ARBA00005194"/>
    </source>
</evidence>
<dbReference type="SUPFAM" id="SSF47336">
    <property type="entry name" value="ACP-like"/>
    <property type="match status" value="1"/>
</dbReference>
<proteinExistence type="inferred from homology"/>
<dbReference type="OrthoDB" id="448946at2759"/>
<keyword evidence="13 14" id="KW-0275">Fatty acid biosynthesis</keyword>
<dbReference type="RefSeq" id="XP_038047222.1">
    <property type="nucleotide sequence ID" value="XM_038191294.1"/>
</dbReference>
<evidence type="ECO:0000256" key="8">
    <source>
        <dbReference type="ARBA" id="ARBA00022832"/>
    </source>
</evidence>
<dbReference type="GO" id="GO:0000035">
    <property type="term" value="F:acyl binding"/>
    <property type="evidence" value="ECO:0007669"/>
    <property type="project" value="TreeGrafter"/>
</dbReference>
<dbReference type="Proteomes" id="UP000887568">
    <property type="component" value="Unplaced"/>
</dbReference>
<evidence type="ECO:0000256" key="12">
    <source>
        <dbReference type="ARBA" id="ARBA00023128"/>
    </source>
</evidence>
<keyword evidence="7" id="KW-0597">Phosphoprotein</keyword>
<protein>
    <recommendedName>
        <fullName evidence="14">Acyl carrier protein</fullName>
    </recommendedName>
</protein>
<dbReference type="GO" id="GO:0005739">
    <property type="term" value="C:mitochondrion"/>
    <property type="evidence" value="ECO:0007669"/>
    <property type="project" value="UniProtKB-SubCell"/>
</dbReference>
<dbReference type="PROSITE" id="PS50075">
    <property type="entry name" value="CARRIER"/>
    <property type="match status" value="1"/>
</dbReference>
<evidence type="ECO:0000256" key="11">
    <source>
        <dbReference type="ARBA" id="ARBA00023098"/>
    </source>
</evidence>
<evidence type="ECO:0000313" key="16">
    <source>
        <dbReference type="EnsemblMetazoa" id="XP_038047222.1"/>
    </source>
</evidence>
<evidence type="ECO:0000256" key="4">
    <source>
        <dbReference type="ARBA" id="ARBA00022448"/>
    </source>
</evidence>
<dbReference type="NCBIfam" id="TIGR00517">
    <property type="entry name" value="acyl_carrier"/>
    <property type="match status" value="1"/>
</dbReference>
<dbReference type="InterPro" id="IPR009081">
    <property type="entry name" value="PP-bd_ACP"/>
</dbReference>
<dbReference type="PANTHER" id="PTHR20863">
    <property type="entry name" value="ACYL CARRIER PROTEIN"/>
    <property type="match status" value="1"/>
</dbReference>
<evidence type="ECO:0000256" key="9">
    <source>
        <dbReference type="ARBA" id="ARBA00022946"/>
    </source>
</evidence>
<reference evidence="16" key="1">
    <citation type="submission" date="2022-11" db="UniProtKB">
        <authorList>
            <consortium name="EnsemblMetazoa"/>
        </authorList>
    </citation>
    <scope>IDENTIFICATION</scope>
</reference>
<keyword evidence="6 14" id="KW-0444">Lipid biosynthesis</keyword>
<dbReference type="OMA" id="NFARIQH"/>
<dbReference type="InterPro" id="IPR036736">
    <property type="entry name" value="ACP-like_sf"/>
</dbReference>
<dbReference type="GeneID" id="119721290"/>
<evidence type="ECO:0000256" key="7">
    <source>
        <dbReference type="ARBA" id="ARBA00022553"/>
    </source>
</evidence>
<keyword evidence="17" id="KW-1185">Reference proteome</keyword>